<protein>
    <submittedName>
        <fullName evidence="8">POK11 protein</fullName>
    </submittedName>
</protein>
<keyword evidence="3" id="KW-0540">Nuclease</keyword>
<reference evidence="8 9" key="1">
    <citation type="submission" date="2019-09" db="EMBL/GenBank/DDBJ databases">
        <title>Bird 10,000 Genomes (B10K) Project - Family phase.</title>
        <authorList>
            <person name="Zhang G."/>
        </authorList>
    </citation>
    <scope>NUCLEOTIDE SEQUENCE [LARGE SCALE GENOMIC DNA]</scope>
    <source>
        <strain evidence="8">B10K-DU-001-68</strain>
        <tissue evidence="8">Muscle</tissue>
    </source>
</reference>
<feature type="domain" description="Integrase catalytic" evidence="7">
    <location>
        <begin position="1"/>
        <end position="64"/>
    </location>
</feature>
<dbReference type="GO" id="GO:0004519">
    <property type="term" value="F:endonuclease activity"/>
    <property type="evidence" value="ECO:0007669"/>
    <property type="project" value="UniProtKB-KW"/>
</dbReference>
<dbReference type="GO" id="GO:0035613">
    <property type="term" value="F:RNA stem-loop binding"/>
    <property type="evidence" value="ECO:0007669"/>
    <property type="project" value="TreeGrafter"/>
</dbReference>
<keyword evidence="4" id="KW-0255">Endonuclease</keyword>
<dbReference type="Proteomes" id="UP000558509">
    <property type="component" value="Unassembled WGS sequence"/>
</dbReference>
<dbReference type="Pfam" id="PF00665">
    <property type="entry name" value="rve"/>
    <property type="match status" value="1"/>
</dbReference>
<keyword evidence="1" id="KW-0808">Transferase</keyword>
<evidence type="ECO:0000313" key="8">
    <source>
        <dbReference type="EMBL" id="NXA71716.1"/>
    </source>
</evidence>
<feature type="non-terminal residue" evidence="8">
    <location>
        <position position="64"/>
    </location>
</feature>
<evidence type="ECO:0000256" key="1">
    <source>
        <dbReference type="ARBA" id="ARBA00022679"/>
    </source>
</evidence>
<keyword evidence="9" id="KW-1185">Reference proteome</keyword>
<feature type="non-terminal residue" evidence="8">
    <location>
        <position position="1"/>
    </location>
</feature>
<keyword evidence="2" id="KW-0548">Nucleotidyltransferase</keyword>
<dbReference type="PANTHER" id="PTHR41694:SF3">
    <property type="entry name" value="RNA-DIRECTED DNA POLYMERASE-RELATED"/>
    <property type="match status" value="1"/>
</dbReference>
<dbReference type="PANTHER" id="PTHR41694">
    <property type="entry name" value="ENDOGENOUS RETROVIRUS GROUP K MEMBER POL PROTEIN"/>
    <property type="match status" value="1"/>
</dbReference>
<accession>A0A7K7Y1F1</accession>
<gene>
    <name evidence="8" type="primary">Ervk11_0</name>
    <name evidence="8" type="ORF">THRLUD_R15449</name>
</gene>
<dbReference type="InterPro" id="IPR012337">
    <property type="entry name" value="RNaseH-like_sf"/>
</dbReference>
<evidence type="ECO:0000256" key="6">
    <source>
        <dbReference type="ARBA" id="ARBA00022918"/>
    </source>
</evidence>
<dbReference type="GO" id="GO:0016787">
    <property type="term" value="F:hydrolase activity"/>
    <property type="evidence" value="ECO:0007669"/>
    <property type="project" value="UniProtKB-KW"/>
</dbReference>
<keyword evidence="6" id="KW-0695">RNA-directed DNA polymerase</keyword>
<dbReference type="InterPro" id="IPR001584">
    <property type="entry name" value="Integrase_cat-core"/>
</dbReference>
<sequence>EEAIKHFLQAFASLGICQKIKTDNGLAYASKNIKNFFNQWRITHVTSIPHSSTCQAIIERTHKC</sequence>
<dbReference type="GO" id="GO:0003964">
    <property type="term" value="F:RNA-directed DNA polymerase activity"/>
    <property type="evidence" value="ECO:0007669"/>
    <property type="project" value="UniProtKB-KW"/>
</dbReference>
<dbReference type="Gene3D" id="3.30.420.10">
    <property type="entry name" value="Ribonuclease H-like superfamily/Ribonuclease H"/>
    <property type="match status" value="1"/>
</dbReference>
<evidence type="ECO:0000259" key="7">
    <source>
        <dbReference type="PROSITE" id="PS50994"/>
    </source>
</evidence>
<evidence type="ECO:0000256" key="5">
    <source>
        <dbReference type="ARBA" id="ARBA00022801"/>
    </source>
</evidence>
<evidence type="ECO:0000313" key="9">
    <source>
        <dbReference type="Proteomes" id="UP000558509"/>
    </source>
</evidence>
<proteinExistence type="predicted"/>
<evidence type="ECO:0000256" key="4">
    <source>
        <dbReference type="ARBA" id="ARBA00022759"/>
    </source>
</evidence>
<dbReference type="InterPro" id="IPR036397">
    <property type="entry name" value="RNaseH_sf"/>
</dbReference>
<dbReference type="PROSITE" id="PS50994">
    <property type="entry name" value="INTEGRASE"/>
    <property type="match status" value="1"/>
</dbReference>
<organism evidence="8 9">
    <name type="scientific">Thryothorus ludovicianus</name>
    <name type="common">Carolina wren</name>
    <name type="synonym">Sylvia ludoviciana</name>
    <dbReference type="NCBI Taxonomy" id="74200"/>
    <lineage>
        <taxon>Eukaryota</taxon>
        <taxon>Metazoa</taxon>
        <taxon>Chordata</taxon>
        <taxon>Craniata</taxon>
        <taxon>Vertebrata</taxon>
        <taxon>Euteleostomi</taxon>
        <taxon>Archelosauria</taxon>
        <taxon>Archosauria</taxon>
        <taxon>Dinosauria</taxon>
        <taxon>Saurischia</taxon>
        <taxon>Theropoda</taxon>
        <taxon>Coelurosauria</taxon>
        <taxon>Aves</taxon>
        <taxon>Neognathae</taxon>
        <taxon>Neoaves</taxon>
        <taxon>Telluraves</taxon>
        <taxon>Australaves</taxon>
        <taxon>Passeriformes</taxon>
        <taxon>Certhiidae</taxon>
        <taxon>Troglodytinae</taxon>
        <taxon>Thryothorus</taxon>
    </lineage>
</organism>
<comment type="caution">
    <text evidence="8">The sequence shown here is derived from an EMBL/GenBank/DDBJ whole genome shotgun (WGS) entry which is preliminary data.</text>
</comment>
<dbReference type="GO" id="GO:0015074">
    <property type="term" value="P:DNA integration"/>
    <property type="evidence" value="ECO:0007669"/>
    <property type="project" value="InterPro"/>
</dbReference>
<keyword evidence="5" id="KW-0378">Hydrolase</keyword>
<dbReference type="EMBL" id="VZTB01000571">
    <property type="protein sequence ID" value="NXA71716.1"/>
    <property type="molecule type" value="Genomic_DNA"/>
</dbReference>
<evidence type="ECO:0000256" key="2">
    <source>
        <dbReference type="ARBA" id="ARBA00022695"/>
    </source>
</evidence>
<evidence type="ECO:0000256" key="3">
    <source>
        <dbReference type="ARBA" id="ARBA00022722"/>
    </source>
</evidence>
<dbReference type="AlphaFoldDB" id="A0A7K7Y1F1"/>
<dbReference type="SUPFAM" id="SSF53098">
    <property type="entry name" value="Ribonuclease H-like"/>
    <property type="match status" value="1"/>
</dbReference>
<name>A0A7K7Y1F1_THRLU</name>